<dbReference type="InterPro" id="IPR002509">
    <property type="entry name" value="NODB_dom"/>
</dbReference>
<sequence>MKHQDESANDIITGCHSSRQFALTFDDGPSEFTDALLDKLAQRGIKATFFVVGDMLNEPEKAATLLRAYKEGHQIALHTQSHPHLDELTYDEVYAEIADNQKAVAKVIGVKPRYFRCPFGECGGNVLNVIRALGLKVALWNLDTKDFLDDRAGEDIVEVVRAGISIYGGIIDLQHDVVAETVRVAGKIIDLVLAAHMHPVTVAQCVDDGHGAYF</sequence>
<evidence type="ECO:0000256" key="1">
    <source>
        <dbReference type="ARBA" id="ARBA00001941"/>
    </source>
</evidence>
<reference evidence="8" key="1">
    <citation type="journal article" date="2018" name="Nat. Microbiol.">
        <title>Leveraging single-cell genomics to expand the fungal tree of life.</title>
        <authorList>
            <person name="Ahrendt S.R."/>
            <person name="Quandt C.A."/>
            <person name="Ciobanu D."/>
            <person name="Clum A."/>
            <person name="Salamov A."/>
            <person name="Andreopoulos B."/>
            <person name="Cheng J.F."/>
            <person name="Woyke T."/>
            <person name="Pelin A."/>
            <person name="Henrissat B."/>
            <person name="Reynolds N.K."/>
            <person name="Benny G.L."/>
            <person name="Smith M.E."/>
            <person name="James T.Y."/>
            <person name="Grigoriev I.V."/>
        </authorList>
    </citation>
    <scope>NUCLEOTIDE SEQUENCE [LARGE SCALE GENOMIC DNA]</scope>
    <source>
        <strain evidence="8">RSA 1356</strain>
    </source>
</reference>
<gene>
    <name evidence="7" type="ORF">THASP1DRAFT_17975</name>
</gene>
<evidence type="ECO:0000259" key="6">
    <source>
        <dbReference type="PROSITE" id="PS51677"/>
    </source>
</evidence>
<evidence type="ECO:0000256" key="5">
    <source>
        <dbReference type="ARBA" id="ARBA00023277"/>
    </source>
</evidence>
<dbReference type="PANTHER" id="PTHR46471:SF2">
    <property type="entry name" value="CHITIN DEACETYLASE-RELATED"/>
    <property type="match status" value="1"/>
</dbReference>
<comment type="cofactor">
    <cofactor evidence="1">
        <name>Co(2+)</name>
        <dbReference type="ChEBI" id="CHEBI:48828"/>
    </cofactor>
</comment>
<keyword evidence="4" id="KW-0378">Hydrolase</keyword>
<dbReference type="AlphaFoldDB" id="A0A4P9XNB7"/>
<dbReference type="Proteomes" id="UP000271241">
    <property type="component" value="Unassembled WGS sequence"/>
</dbReference>
<keyword evidence="5" id="KW-0119">Carbohydrate metabolism</keyword>
<dbReference type="EMBL" id="KZ992816">
    <property type="protein sequence ID" value="RKP06800.1"/>
    <property type="molecule type" value="Genomic_DNA"/>
</dbReference>
<dbReference type="PANTHER" id="PTHR46471">
    <property type="entry name" value="CHITIN DEACETYLASE"/>
    <property type="match status" value="1"/>
</dbReference>
<keyword evidence="3" id="KW-0732">Signal</keyword>
<feature type="domain" description="NodB homology" evidence="6">
    <location>
        <begin position="19"/>
        <end position="203"/>
    </location>
</feature>
<dbReference type="SUPFAM" id="SSF88713">
    <property type="entry name" value="Glycoside hydrolase/deacetylase"/>
    <property type="match status" value="1"/>
</dbReference>
<accession>A0A4P9XNB7</accession>
<dbReference type="STRING" id="78915.A0A4P9XNB7"/>
<dbReference type="Pfam" id="PF01522">
    <property type="entry name" value="Polysacc_deac_1"/>
    <property type="match status" value="1"/>
</dbReference>
<proteinExistence type="predicted"/>
<organism evidence="7 8">
    <name type="scientific">Thamnocephalis sphaerospora</name>
    <dbReference type="NCBI Taxonomy" id="78915"/>
    <lineage>
        <taxon>Eukaryota</taxon>
        <taxon>Fungi</taxon>
        <taxon>Fungi incertae sedis</taxon>
        <taxon>Zoopagomycota</taxon>
        <taxon>Zoopagomycotina</taxon>
        <taxon>Zoopagomycetes</taxon>
        <taxon>Zoopagales</taxon>
        <taxon>Sigmoideomycetaceae</taxon>
        <taxon>Thamnocephalis</taxon>
    </lineage>
</organism>
<evidence type="ECO:0000313" key="8">
    <source>
        <dbReference type="Proteomes" id="UP000271241"/>
    </source>
</evidence>
<name>A0A4P9XNB7_9FUNG</name>
<evidence type="ECO:0000313" key="7">
    <source>
        <dbReference type="EMBL" id="RKP06800.1"/>
    </source>
</evidence>
<dbReference type="GO" id="GO:0046872">
    <property type="term" value="F:metal ion binding"/>
    <property type="evidence" value="ECO:0007669"/>
    <property type="project" value="UniProtKB-KW"/>
</dbReference>
<dbReference type="InterPro" id="IPR011330">
    <property type="entry name" value="Glyco_hydro/deAcase_b/a-brl"/>
</dbReference>
<evidence type="ECO:0000256" key="4">
    <source>
        <dbReference type="ARBA" id="ARBA00022801"/>
    </source>
</evidence>
<keyword evidence="8" id="KW-1185">Reference proteome</keyword>
<dbReference type="GO" id="GO:0016810">
    <property type="term" value="F:hydrolase activity, acting on carbon-nitrogen (but not peptide) bonds"/>
    <property type="evidence" value="ECO:0007669"/>
    <property type="project" value="InterPro"/>
</dbReference>
<dbReference type="OrthoDB" id="407355at2759"/>
<evidence type="ECO:0000256" key="3">
    <source>
        <dbReference type="ARBA" id="ARBA00022729"/>
    </source>
</evidence>
<evidence type="ECO:0000256" key="2">
    <source>
        <dbReference type="ARBA" id="ARBA00022723"/>
    </source>
</evidence>
<dbReference type="Gene3D" id="3.20.20.370">
    <property type="entry name" value="Glycoside hydrolase/deacetylase"/>
    <property type="match status" value="1"/>
</dbReference>
<dbReference type="GO" id="GO:0005975">
    <property type="term" value="P:carbohydrate metabolic process"/>
    <property type="evidence" value="ECO:0007669"/>
    <property type="project" value="InterPro"/>
</dbReference>
<protein>
    <recommendedName>
        <fullName evidence="6">NodB homology domain-containing protein</fullName>
    </recommendedName>
</protein>
<dbReference type="PROSITE" id="PS51677">
    <property type="entry name" value="NODB"/>
    <property type="match status" value="1"/>
</dbReference>
<keyword evidence="2" id="KW-0479">Metal-binding</keyword>